<dbReference type="PROSITE" id="PS00107">
    <property type="entry name" value="PROTEIN_KINASE_ATP"/>
    <property type="match status" value="1"/>
</dbReference>
<dbReference type="RefSeq" id="XP_031565715.1">
    <property type="nucleotide sequence ID" value="XM_031709855.1"/>
</dbReference>
<evidence type="ECO:0000256" key="5">
    <source>
        <dbReference type="ARBA" id="ARBA00022679"/>
    </source>
</evidence>
<dbReference type="SMART" id="SM00220">
    <property type="entry name" value="S_TKc"/>
    <property type="match status" value="1"/>
</dbReference>
<keyword evidence="5" id="KW-0808">Transferase</keyword>
<keyword evidence="8" id="KW-0418">Kinase</keyword>
<keyword evidence="13" id="KW-0131">Cell cycle</keyword>
<evidence type="ECO:0000256" key="6">
    <source>
        <dbReference type="ARBA" id="ARBA00022723"/>
    </source>
</evidence>
<comment type="subcellular location">
    <subcellularLocation>
        <location evidence="1">Golgi apparatus membrane</location>
        <topology evidence="1">Peripheral membrane protein</topology>
    </subcellularLocation>
</comment>
<evidence type="ECO:0000256" key="14">
    <source>
        <dbReference type="ARBA" id="ARBA00037982"/>
    </source>
</evidence>
<dbReference type="EC" id="2.7.11.1" evidence="2"/>
<evidence type="ECO:0000313" key="23">
    <source>
        <dbReference type="Proteomes" id="UP000515163"/>
    </source>
</evidence>
<keyword evidence="4" id="KW-0597">Phosphoprotein</keyword>
<evidence type="ECO:0000256" key="18">
    <source>
        <dbReference type="ARBA" id="ARBA00084081"/>
    </source>
</evidence>
<comment type="catalytic activity">
    <reaction evidence="16">
        <text>L-seryl-[protein] + ATP = O-phospho-L-seryl-[protein] + ADP + H(+)</text>
        <dbReference type="Rhea" id="RHEA:17989"/>
        <dbReference type="Rhea" id="RHEA-COMP:9863"/>
        <dbReference type="Rhea" id="RHEA-COMP:11604"/>
        <dbReference type="ChEBI" id="CHEBI:15378"/>
        <dbReference type="ChEBI" id="CHEBI:29999"/>
        <dbReference type="ChEBI" id="CHEBI:30616"/>
        <dbReference type="ChEBI" id="CHEBI:83421"/>
        <dbReference type="ChEBI" id="CHEBI:456216"/>
        <dbReference type="EC" id="2.7.11.1"/>
    </reaction>
</comment>
<evidence type="ECO:0000256" key="1">
    <source>
        <dbReference type="ARBA" id="ARBA00004395"/>
    </source>
</evidence>
<dbReference type="FunFam" id="1.10.510.10:FF:000315">
    <property type="entry name" value="membrane-associated tyrosine- and threonine-specific cdc2-inhibitory kinase"/>
    <property type="match status" value="1"/>
</dbReference>
<keyword evidence="3" id="KW-0723">Serine/threonine-protein kinase</keyword>
<dbReference type="GO" id="GO:0110031">
    <property type="term" value="P:negative regulation of G2/MI transition of meiotic cell cycle"/>
    <property type="evidence" value="ECO:0007669"/>
    <property type="project" value="TreeGrafter"/>
</dbReference>
<dbReference type="Gene3D" id="3.30.200.20">
    <property type="entry name" value="Phosphorylase Kinase, domain 1"/>
    <property type="match status" value="1"/>
</dbReference>
<dbReference type="GO" id="GO:0046872">
    <property type="term" value="F:metal ion binding"/>
    <property type="evidence" value="ECO:0007669"/>
    <property type="project" value="UniProtKB-KW"/>
</dbReference>
<evidence type="ECO:0000256" key="4">
    <source>
        <dbReference type="ARBA" id="ARBA00022553"/>
    </source>
</evidence>
<evidence type="ECO:0000256" key="15">
    <source>
        <dbReference type="ARBA" id="ARBA00047899"/>
    </source>
</evidence>
<evidence type="ECO:0000256" key="2">
    <source>
        <dbReference type="ARBA" id="ARBA00012513"/>
    </source>
</evidence>
<dbReference type="GO" id="GO:0000139">
    <property type="term" value="C:Golgi membrane"/>
    <property type="evidence" value="ECO:0007669"/>
    <property type="project" value="UniProtKB-SubCell"/>
</dbReference>
<evidence type="ECO:0000256" key="12">
    <source>
        <dbReference type="ARBA" id="ARBA00023136"/>
    </source>
</evidence>
<dbReference type="GO" id="GO:0005524">
    <property type="term" value="F:ATP binding"/>
    <property type="evidence" value="ECO:0007669"/>
    <property type="project" value="UniProtKB-UniRule"/>
</dbReference>
<dbReference type="OrthoDB" id="5337378at2759"/>
<evidence type="ECO:0000256" key="11">
    <source>
        <dbReference type="ARBA" id="ARBA00023034"/>
    </source>
</evidence>
<dbReference type="GO" id="GO:0005634">
    <property type="term" value="C:nucleus"/>
    <property type="evidence" value="ECO:0007669"/>
    <property type="project" value="TreeGrafter"/>
</dbReference>
<gene>
    <name evidence="24" type="primary">LOC116300889</name>
</gene>
<evidence type="ECO:0000256" key="8">
    <source>
        <dbReference type="ARBA" id="ARBA00022777"/>
    </source>
</evidence>
<dbReference type="FunFam" id="3.30.200.20:FF:000280">
    <property type="entry name" value="membrane-associated tyrosine- and threonine-specific cdc2-inhibitory kinase"/>
    <property type="match status" value="1"/>
</dbReference>
<evidence type="ECO:0000256" key="16">
    <source>
        <dbReference type="ARBA" id="ARBA00048679"/>
    </source>
</evidence>
<evidence type="ECO:0000256" key="3">
    <source>
        <dbReference type="ARBA" id="ARBA00022527"/>
    </source>
</evidence>
<feature type="domain" description="Protein kinase" evidence="22">
    <location>
        <begin position="95"/>
        <end position="344"/>
    </location>
</feature>
<organism evidence="23 24">
    <name type="scientific">Actinia tenebrosa</name>
    <name type="common">Australian red waratah sea anemone</name>
    <dbReference type="NCBI Taxonomy" id="6105"/>
    <lineage>
        <taxon>Eukaryota</taxon>
        <taxon>Metazoa</taxon>
        <taxon>Cnidaria</taxon>
        <taxon>Anthozoa</taxon>
        <taxon>Hexacorallia</taxon>
        <taxon>Actiniaria</taxon>
        <taxon>Actiniidae</taxon>
        <taxon>Actinia</taxon>
    </lineage>
</organism>
<evidence type="ECO:0000256" key="20">
    <source>
        <dbReference type="SAM" id="MobiDB-lite"/>
    </source>
</evidence>
<feature type="region of interest" description="Disordered" evidence="20">
    <location>
        <begin position="480"/>
        <end position="510"/>
    </location>
</feature>
<dbReference type="PANTHER" id="PTHR11042">
    <property type="entry name" value="EUKARYOTIC TRANSLATION INITIATION FACTOR 2-ALPHA KINASE EIF2-ALPHA KINASE -RELATED"/>
    <property type="match status" value="1"/>
</dbReference>
<dbReference type="InterPro" id="IPR011009">
    <property type="entry name" value="Kinase-like_dom_sf"/>
</dbReference>
<dbReference type="AlphaFoldDB" id="A0A6P8IG37"/>
<dbReference type="InterPro" id="IPR000719">
    <property type="entry name" value="Prot_kinase_dom"/>
</dbReference>
<dbReference type="FunCoup" id="A0A6P8IG37">
    <property type="interactions" value="1469"/>
</dbReference>
<dbReference type="PROSITE" id="PS50011">
    <property type="entry name" value="PROTEIN_KINASE_DOM"/>
    <property type="match status" value="1"/>
</dbReference>
<accession>A0A6P8IG37</accession>
<evidence type="ECO:0000313" key="24">
    <source>
        <dbReference type="RefSeq" id="XP_031565715.1"/>
    </source>
</evidence>
<dbReference type="Gene3D" id="1.10.510.10">
    <property type="entry name" value="Transferase(Phosphotransferase) domain 1"/>
    <property type="match status" value="1"/>
</dbReference>
<dbReference type="InterPro" id="IPR017441">
    <property type="entry name" value="Protein_kinase_ATP_BS"/>
</dbReference>
<dbReference type="KEGG" id="aten:116300889"/>
<dbReference type="CDD" id="cd14050">
    <property type="entry name" value="PKc_Myt1"/>
    <property type="match status" value="1"/>
</dbReference>
<dbReference type="InParanoid" id="A0A6P8IG37"/>
<evidence type="ECO:0000256" key="19">
    <source>
        <dbReference type="PROSITE-ProRule" id="PRU10141"/>
    </source>
</evidence>
<evidence type="ECO:0000259" key="22">
    <source>
        <dbReference type="PROSITE" id="PS50011"/>
    </source>
</evidence>
<keyword evidence="21" id="KW-1133">Transmembrane helix</keyword>
<keyword evidence="6" id="KW-0479">Metal-binding</keyword>
<comment type="similarity">
    <text evidence="14">Belongs to the protein kinase superfamily. Ser/Thr protein kinase family. GCN2 subfamily.</text>
</comment>
<dbReference type="GO" id="GO:0051321">
    <property type="term" value="P:meiotic cell cycle"/>
    <property type="evidence" value="ECO:0007669"/>
    <property type="project" value="TreeGrafter"/>
</dbReference>
<dbReference type="Pfam" id="PF00069">
    <property type="entry name" value="Pkinase"/>
    <property type="match status" value="1"/>
</dbReference>
<evidence type="ECO:0000256" key="17">
    <source>
        <dbReference type="ARBA" id="ARBA00074601"/>
    </source>
</evidence>
<keyword evidence="10" id="KW-0460">Magnesium</keyword>
<dbReference type="Proteomes" id="UP000515163">
    <property type="component" value="Unplaced"/>
</dbReference>
<feature type="compositionally biased region" description="Polar residues" evidence="20">
    <location>
        <begin position="481"/>
        <end position="501"/>
    </location>
</feature>
<keyword evidence="21" id="KW-0812">Transmembrane</keyword>
<dbReference type="GeneID" id="116300889"/>
<comment type="catalytic activity">
    <reaction evidence="15">
        <text>L-threonyl-[protein] + ATP = O-phospho-L-threonyl-[protein] + ADP + H(+)</text>
        <dbReference type="Rhea" id="RHEA:46608"/>
        <dbReference type="Rhea" id="RHEA-COMP:11060"/>
        <dbReference type="Rhea" id="RHEA-COMP:11605"/>
        <dbReference type="ChEBI" id="CHEBI:15378"/>
        <dbReference type="ChEBI" id="CHEBI:30013"/>
        <dbReference type="ChEBI" id="CHEBI:30616"/>
        <dbReference type="ChEBI" id="CHEBI:61977"/>
        <dbReference type="ChEBI" id="CHEBI:456216"/>
        <dbReference type="EC" id="2.7.11.1"/>
    </reaction>
</comment>
<feature type="transmembrane region" description="Helical" evidence="21">
    <location>
        <begin position="367"/>
        <end position="386"/>
    </location>
</feature>
<evidence type="ECO:0000256" key="13">
    <source>
        <dbReference type="ARBA" id="ARBA00023306"/>
    </source>
</evidence>
<dbReference type="SUPFAM" id="SSF56112">
    <property type="entry name" value="Protein kinase-like (PK-like)"/>
    <property type="match status" value="1"/>
</dbReference>
<dbReference type="PANTHER" id="PTHR11042:SF183">
    <property type="entry name" value="MEMBRANE-ASSOCIATED TYROSINE- AND THREONINE-SPECIFIC CDC2-INHIBITORY KINASE"/>
    <property type="match status" value="1"/>
</dbReference>
<protein>
    <recommendedName>
        <fullName evidence="17">Membrane-associated tyrosine- and threonine-specific cdc2-inhibitory kinase</fullName>
        <ecNumber evidence="2">2.7.11.1</ecNumber>
    </recommendedName>
    <alternativeName>
        <fullName evidence="18">Myt1 kinase</fullName>
    </alternativeName>
</protein>
<dbReference type="InterPro" id="IPR050339">
    <property type="entry name" value="CC_SR_Kinase"/>
</dbReference>
<keyword evidence="11" id="KW-0333">Golgi apparatus</keyword>
<keyword evidence="12 21" id="KW-0472">Membrane</keyword>
<dbReference type="InterPro" id="IPR008271">
    <property type="entry name" value="Ser/Thr_kinase_AS"/>
</dbReference>
<sequence>MSQTFKSPRPIPVLVNESTFSHKKTRRGFDVECLPPRPPVKSAPPVSRIFKRSRKHVEGAHAVSFKENGCKLESPELVSPHYDAKSKELYFKQCFEVISRLGEGSFGEVYKVRSKEDGCLYAVKKSRERFRGDADRRYKLEEVNKHELLRRHPNCVRFVKAWEERQNLYILTELCVMSLKNSLETMESFPENEVWNLLVDLTLGLKHLHDHNMVHMDIKPANVFVGRDKLYKIGDFGLVLELSKCEEVTNAQEGDPKYLAPELMQGSFTKAADIFSLGISILETACDIELPKGGDAWHQLRNGQLPKTFTQGLSPELSHLITWMMDPDPRKRPTVDDILAQPSVKKTWRKRKWLYYYSKMYSSLSKFYIWISIYVMWIIMLLVWPFKPLKRFWSTDTPTPNQDVSFHSETSYSTMEDSHNLSQESVHTPDRSASFEDLLSHPVARPPWHKDGYCSSPTHLQVPTSTSHTKASPATFAMNHLNGQLTPPLDTSSPSRGQYTPPSEGRRGRLFEDDGVTAKLGVGPKNLLDVFEDAAI</sequence>
<evidence type="ECO:0000256" key="21">
    <source>
        <dbReference type="SAM" id="Phobius"/>
    </source>
</evidence>
<reference evidence="24" key="1">
    <citation type="submission" date="2025-08" db="UniProtKB">
        <authorList>
            <consortium name="RefSeq"/>
        </authorList>
    </citation>
    <scope>IDENTIFICATION</scope>
    <source>
        <tissue evidence="24">Tentacle</tissue>
    </source>
</reference>
<dbReference type="GO" id="GO:0004674">
    <property type="term" value="F:protein serine/threonine kinase activity"/>
    <property type="evidence" value="ECO:0007669"/>
    <property type="project" value="UniProtKB-KW"/>
</dbReference>
<evidence type="ECO:0000256" key="7">
    <source>
        <dbReference type="ARBA" id="ARBA00022741"/>
    </source>
</evidence>
<keyword evidence="7 19" id="KW-0547">Nucleotide-binding</keyword>
<proteinExistence type="inferred from homology"/>
<name>A0A6P8IG37_ACTTE</name>
<dbReference type="PROSITE" id="PS00108">
    <property type="entry name" value="PROTEIN_KINASE_ST"/>
    <property type="match status" value="1"/>
</dbReference>
<keyword evidence="9 19" id="KW-0067">ATP-binding</keyword>
<keyword evidence="23" id="KW-1185">Reference proteome</keyword>
<evidence type="ECO:0000256" key="9">
    <source>
        <dbReference type="ARBA" id="ARBA00022840"/>
    </source>
</evidence>
<evidence type="ECO:0000256" key="10">
    <source>
        <dbReference type="ARBA" id="ARBA00022842"/>
    </source>
</evidence>
<feature type="binding site" evidence="19">
    <location>
        <position position="125"/>
    </location>
    <ligand>
        <name>ATP</name>
        <dbReference type="ChEBI" id="CHEBI:30616"/>
    </ligand>
</feature>